<organism evidence="8 9">
    <name type="scientific">Sediminicola luteus</name>
    <dbReference type="NCBI Taxonomy" id="319238"/>
    <lineage>
        <taxon>Bacteria</taxon>
        <taxon>Pseudomonadati</taxon>
        <taxon>Bacteroidota</taxon>
        <taxon>Flavobacteriia</taxon>
        <taxon>Flavobacteriales</taxon>
        <taxon>Flavobacteriaceae</taxon>
        <taxon>Sediminicola</taxon>
    </lineage>
</organism>
<dbReference type="InterPro" id="IPR038081">
    <property type="entry name" value="CalX-like_sf"/>
</dbReference>
<feature type="domain" description="Calx-beta" evidence="7">
    <location>
        <begin position="141"/>
        <end position="242"/>
    </location>
</feature>
<protein>
    <submittedName>
        <fullName evidence="8">Gliding motility-associated C-terminal domain-containing protein</fullName>
    </submittedName>
</protein>
<dbReference type="InterPro" id="IPR047589">
    <property type="entry name" value="DUF11_rpt"/>
</dbReference>
<dbReference type="Gene3D" id="2.60.40.2030">
    <property type="match status" value="1"/>
</dbReference>
<keyword evidence="9" id="KW-1185">Reference proteome</keyword>
<evidence type="ECO:0000256" key="3">
    <source>
        <dbReference type="ARBA" id="ARBA00022729"/>
    </source>
</evidence>
<accession>A0ABV2TWN7</accession>
<dbReference type="RefSeq" id="WP_354618500.1">
    <property type="nucleotide sequence ID" value="NZ_JBEWYP010000005.1"/>
</dbReference>
<proteinExistence type="predicted"/>
<dbReference type="InterPro" id="IPR059100">
    <property type="entry name" value="TSP3_bac"/>
</dbReference>
<dbReference type="InterPro" id="IPR028974">
    <property type="entry name" value="TSP_type-3_rpt"/>
</dbReference>
<comment type="subcellular location">
    <subcellularLocation>
        <location evidence="1">Secreted</location>
    </subcellularLocation>
</comment>
<name>A0ABV2TWN7_9FLAO</name>
<dbReference type="InterPro" id="IPR003644">
    <property type="entry name" value="Calx_beta"/>
</dbReference>
<keyword evidence="3" id="KW-0732">Signal</keyword>
<dbReference type="EMBL" id="JBEWYP010000005">
    <property type="protein sequence ID" value="MET7029686.1"/>
    <property type="molecule type" value="Genomic_DNA"/>
</dbReference>
<feature type="compositionally biased region" description="Polar residues" evidence="6">
    <location>
        <begin position="539"/>
        <end position="551"/>
    </location>
</feature>
<evidence type="ECO:0000256" key="1">
    <source>
        <dbReference type="ARBA" id="ARBA00004613"/>
    </source>
</evidence>
<dbReference type="Gene3D" id="4.10.1080.10">
    <property type="entry name" value="TSP type-3 repeat"/>
    <property type="match status" value="1"/>
</dbReference>
<dbReference type="InterPro" id="IPR044023">
    <property type="entry name" value="Ig_7"/>
</dbReference>
<sequence>MKIIYSFFRNTYPVAGRSIVRSLLICAVFLLYSNTYGQAGITITPTSLTTIEGGDDVEFTVVLNSRPDDNVKLFIVSEDLTEGTVSKKSLTFKRSNWSKKQTVKVEPVDDAIPDGPITYNIIIGIDDTDDEDYDELEDRKIQVTNQDNETVVESNISIDDVVVNENGGPAIFTVTLTGNSIGSFTFDFTTSNGTAMAGQDYTTTSGTLSFTGESGQRRTISVPILNDMVVEQKEETFKVTLSNVSSVLVGITDDTGIGTIVDDEVCSIQNTTPELDPTVATVFCGNINQDLNEYVSAIPSGISLVWSRVSDPYNVAGRITNTVVTTAATYFGFFYDATNDCYGPGASLELELNEAPEISGTNPEPICGAGTVDLVATASEDATIRWYDSDMSTTILAEGPTFKANVSVTRVFYAQASANDCTSARVPVTVTVNQEPNAGTTRNRSVCSQTSGGQTTLDLDNTLTGADAGKWTVTTDPSKSIKIGAGNVVNFQGKENGNYVFTYTTTGAQAPCANTSVSVTISVTACTVDSDNDGIADVSENTLGTDPNNPDTDGDGINDGVEVGDDLNNPLDEDGDGIIDALDSNTLDSDNDGVVDQLDPANEDACIPNISAACITDLELVKEVNNANPIVGQQITFTITLTNLGQFAVADVIINELIDVNLGFQYVSHVASNGFYDERAGKWELMAIAPEEVSTLTIMVTVPKEGSYQNIASLVSSSPTDGNAENNVGTATVVVGPITRDESGFVFNQFSPNGDGVNDVLKINDVQNYPNNKLEIFDRNGNQVFSVSRYDNTWTGEGTNGQLPKGTYFYVMNLGDGSEVKKGWIQIMR</sequence>
<dbReference type="NCBIfam" id="TIGR01451">
    <property type="entry name" value="B_ant_repeat"/>
    <property type="match status" value="1"/>
</dbReference>
<evidence type="ECO:0000256" key="2">
    <source>
        <dbReference type="ARBA" id="ARBA00022525"/>
    </source>
</evidence>
<comment type="caution">
    <text evidence="8">The sequence shown here is derived from an EMBL/GenBank/DDBJ whole genome shotgun (WGS) entry which is preliminary data.</text>
</comment>
<dbReference type="InterPro" id="IPR026341">
    <property type="entry name" value="T9SS_type_B"/>
</dbReference>
<dbReference type="Pfam" id="PF18884">
    <property type="entry name" value="TSP3_bac"/>
    <property type="match status" value="2"/>
</dbReference>
<dbReference type="InterPro" id="IPR001434">
    <property type="entry name" value="OmcB-like_DUF11"/>
</dbReference>
<keyword evidence="5" id="KW-0106">Calcium</keyword>
<evidence type="ECO:0000256" key="4">
    <source>
        <dbReference type="ARBA" id="ARBA00022737"/>
    </source>
</evidence>
<keyword evidence="2" id="KW-0964">Secreted</keyword>
<dbReference type="NCBIfam" id="TIGR04131">
    <property type="entry name" value="Bac_Flav_CTERM"/>
    <property type="match status" value="1"/>
</dbReference>
<dbReference type="SMART" id="SM00237">
    <property type="entry name" value="Calx_beta"/>
    <property type="match status" value="1"/>
</dbReference>
<evidence type="ECO:0000256" key="6">
    <source>
        <dbReference type="SAM" id="MobiDB-lite"/>
    </source>
</evidence>
<dbReference type="Proteomes" id="UP001549773">
    <property type="component" value="Unassembled WGS sequence"/>
</dbReference>
<feature type="region of interest" description="Disordered" evidence="6">
    <location>
        <begin position="535"/>
        <end position="558"/>
    </location>
</feature>
<evidence type="ECO:0000313" key="9">
    <source>
        <dbReference type="Proteomes" id="UP001549773"/>
    </source>
</evidence>
<dbReference type="Pfam" id="PF19081">
    <property type="entry name" value="Ig_7"/>
    <property type="match status" value="1"/>
</dbReference>
<dbReference type="SUPFAM" id="SSF141072">
    <property type="entry name" value="CalX-like"/>
    <property type="match status" value="1"/>
</dbReference>
<reference evidence="8 9" key="1">
    <citation type="submission" date="2024-07" db="EMBL/GenBank/DDBJ databases">
        <title>The genome sequence of type strain Sediminicola luteus GDMCC 1.2596T.</title>
        <authorList>
            <person name="Liu Y."/>
        </authorList>
    </citation>
    <scope>NUCLEOTIDE SEQUENCE [LARGE SCALE GENOMIC DNA]</scope>
    <source>
        <strain evidence="8 9">GDMCC 1.2596</strain>
    </source>
</reference>
<dbReference type="Pfam" id="PF13585">
    <property type="entry name" value="CHU_C"/>
    <property type="match status" value="1"/>
</dbReference>
<gene>
    <name evidence="8" type="ORF">ABXZ32_09775</name>
</gene>
<evidence type="ECO:0000259" key="7">
    <source>
        <dbReference type="SMART" id="SM00237"/>
    </source>
</evidence>
<dbReference type="Pfam" id="PF01345">
    <property type="entry name" value="DUF11"/>
    <property type="match status" value="1"/>
</dbReference>
<keyword evidence="4" id="KW-0677">Repeat</keyword>
<dbReference type="SUPFAM" id="SSF103647">
    <property type="entry name" value="TSP type-3 repeat"/>
    <property type="match status" value="1"/>
</dbReference>
<evidence type="ECO:0000313" key="8">
    <source>
        <dbReference type="EMBL" id="MET7029686.1"/>
    </source>
</evidence>
<dbReference type="Pfam" id="PF03160">
    <property type="entry name" value="Calx-beta"/>
    <property type="match status" value="1"/>
</dbReference>
<evidence type="ECO:0000256" key="5">
    <source>
        <dbReference type="ARBA" id="ARBA00022837"/>
    </source>
</evidence>